<evidence type="ECO:0000313" key="2">
    <source>
        <dbReference type="Proteomes" id="UP000218335"/>
    </source>
</evidence>
<accession>A0A2A4GPY2</accession>
<dbReference type="EMBL" id="MWUU01000019">
    <property type="protein sequence ID" value="PCF54118.1"/>
    <property type="molecule type" value="Genomic_DNA"/>
</dbReference>
<name>A0A2A4GPY2_9STAP</name>
<proteinExistence type="predicted"/>
<evidence type="ECO:0000313" key="1">
    <source>
        <dbReference type="EMBL" id="PCF54118.1"/>
    </source>
</evidence>
<protein>
    <submittedName>
        <fullName evidence="1">Uncharacterized protein</fullName>
    </submittedName>
</protein>
<organism evidence="1 2">
    <name type="scientific">Staphylococcus delphini</name>
    <dbReference type="NCBI Taxonomy" id="53344"/>
    <lineage>
        <taxon>Bacteria</taxon>
        <taxon>Bacillati</taxon>
        <taxon>Bacillota</taxon>
        <taxon>Bacilli</taxon>
        <taxon>Bacillales</taxon>
        <taxon>Staphylococcaceae</taxon>
        <taxon>Staphylococcus</taxon>
        <taxon>Staphylococcus intermedius group</taxon>
    </lineage>
</organism>
<gene>
    <name evidence="1" type="ORF">B5C08_11545</name>
</gene>
<dbReference type="AlphaFoldDB" id="A0A2A4GPY2"/>
<reference evidence="1 2" key="1">
    <citation type="journal article" date="2017" name="PLoS ONE">
        <title>Development of a real-time PCR for detection of Staphylococcus pseudintermedius using a novel automated comparison of whole-genome sequences.</title>
        <authorList>
            <person name="Verstappen K.M."/>
            <person name="Huijbregts L."/>
            <person name="Spaninks M."/>
            <person name="Wagenaar J.A."/>
            <person name="Fluit A.C."/>
            <person name="Duim B."/>
        </authorList>
    </citation>
    <scope>NUCLEOTIDE SEQUENCE [LARGE SCALE GENOMIC DNA]</scope>
    <source>
        <strain evidence="1 2">215070706401-1</strain>
    </source>
</reference>
<comment type="caution">
    <text evidence="1">The sequence shown here is derived from an EMBL/GenBank/DDBJ whole genome shotgun (WGS) entry which is preliminary data.</text>
</comment>
<sequence>MNDVEWKNIDFIGLTRSQKAKMIHKGITPSIALSRYKNYWSIDEIVNTKPYTKRRKRNGNQRFENK</sequence>
<dbReference type="Proteomes" id="UP000218335">
    <property type="component" value="Unassembled WGS sequence"/>
</dbReference>